<reference evidence="3" key="1">
    <citation type="journal article" date="2019" name="Int. J. Syst. Evol. Microbiol.">
        <title>The Global Catalogue of Microorganisms (GCM) 10K type strain sequencing project: providing services to taxonomists for standard genome sequencing and annotation.</title>
        <authorList>
            <consortium name="The Broad Institute Genomics Platform"/>
            <consortium name="The Broad Institute Genome Sequencing Center for Infectious Disease"/>
            <person name="Wu L."/>
            <person name="Ma J."/>
        </authorList>
    </citation>
    <scope>NUCLEOTIDE SEQUENCE [LARGE SCALE GENOMIC DNA]</scope>
    <source>
        <strain evidence="3">JCM 16702</strain>
    </source>
</reference>
<evidence type="ECO:0008006" key="4">
    <source>
        <dbReference type="Google" id="ProtNLM"/>
    </source>
</evidence>
<keyword evidence="3" id="KW-1185">Reference proteome</keyword>
<feature type="transmembrane region" description="Helical" evidence="1">
    <location>
        <begin position="21"/>
        <end position="40"/>
    </location>
</feature>
<dbReference type="InterPro" id="IPR020568">
    <property type="entry name" value="Ribosomal_Su5_D2-typ_SF"/>
</dbReference>
<evidence type="ECO:0000256" key="1">
    <source>
        <dbReference type="SAM" id="Phobius"/>
    </source>
</evidence>
<dbReference type="Gene3D" id="3.30.230.10">
    <property type="match status" value="1"/>
</dbReference>
<evidence type="ECO:0000313" key="2">
    <source>
        <dbReference type="EMBL" id="GAA4096826.1"/>
    </source>
</evidence>
<dbReference type="RefSeq" id="WP_344956293.1">
    <property type="nucleotide sequence ID" value="NZ_BAAAZG010000055.1"/>
</dbReference>
<gene>
    <name evidence="2" type="ORF">GCM10022214_70810</name>
</gene>
<name>A0ABP7WU15_9ACTN</name>
<dbReference type="InterPro" id="IPR014721">
    <property type="entry name" value="Ribsml_uS5_D2-typ_fold_subgr"/>
</dbReference>
<evidence type="ECO:0000313" key="3">
    <source>
        <dbReference type="Proteomes" id="UP001500683"/>
    </source>
</evidence>
<keyword evidence="1" id="KW-0812">Transmembrane</keyword>
<accession>A0ABP7WU15</accession>
<keyword evidence="1" id="KW-1133">Transmembrane helix</keyword>
<keyword evidence="1" id="KW-0472">Membrane</keyword>
<protein>
    <recommendedName>
        <fullName evidence="4">PDZ domain-containing protein</fullName>
    </recommendedName>
</protein>
<comment type="caution">
    <text evidence="2">The sequence shown here is derived from an EMBL/GenBank/DDBJ whole genome shotgun (WGS) entry which is preliminary data.</text>
</comment>
<dbReference type="EMBL" id="BAAAZG010000055">
    <property type="protein sequence ID" value="GAA4096826.1"/>
    <property type="molecule type" value="Genomic_DNA"/>
</dbReference>
<organism evidence="2 3">
    <name type="scientific">Actinomadura miaoliensis</name>
    <dbReference type="NCBI Taxonomy" id="430685"/>
    <lineage>
        <taxon>Bacteria</taxon>
        <taxon>Bacillati</taxon>
        <taxon>Actinomycetota</taxon>
        <taxon>Actinomycetes</taxon>
        <taxon>Streptosporangiales</taxon>
        <taxon>Thermomonosporaceae</taxon>
        <taxon>Actinomadura</taxon>
    </lineage>
</organism>
<proteinExistence type="predicted"/>
<dbReference type="Proteomes" id="UP001500683">
    <property type="component" value="Unassembled WGS sequence"/>
</dbReference>
<sequence length="323" mass="32992">MNAVRSDGESRAVPLKRRLRYGTVASLIMLAGLGVTGSPYHRVGPGPVIQVGGPADGSWSVTTVRIRRSTWFQWAVAELSGERTIRGGGDSSPATATATDRAMGTAQTNAVLVAAQLAARRTPGGGTGLQVTDAAPAIGLRPGDILLAAGDAEDLAPLRTQADLRTAPRRTGLRVLVVPRSSDDSWGKAEIRRMPAARLARVRARPDVSATAYPLGAVRGPSAGLVLALARADALTPGDLTGGRRVAGTGGIGPDGTVTGVGEVADKVRAAVAARADVFFVPVWQRAAATAAARGTGVRIVPVRSATEAVGWLCATGGHAPIC</sequence>
<dbReference type="SUPFAM" id="SSF54211">
    <property type="entry name" value="Ribosomal protein S5 domain 2-like"/>
    <property type="match status" value="1"/>
</dbReference>